<accession>A0A6J2JV90</accession>
<name>A0A6J2JV90_BOMMA</name>
<dbReference type="PANTHER" id="PTHR11937">
    <property type="entry name" value="ACTIN"/>
    <property type="match status" value="1"/>
</dbReference>
<dbReference type="Gene3D" id="3.90.640.10">
    <property type="entry name" value="Actin, Chain A, domain 4"/>
    <property type="match status" value="1"/>
</dbReference>
<dbReference type="CDD" id="cd13395">
    <property type="entry name" value="ASKHA_NBD_Arp4_ACTL6-like"/>
    <property type="match status" value="1"/>
</dbReference>
<keyword evidence="2" id="KW-1185">Reference proteome</keyword>
<sequence>MSGPNGMLYGGDEIGALVFDPGHHSLRVGYAQEDTPKADIPAVVGVGPATHIPNSEEKVPDGNITQTGSKAGSELRHYIDVTELHVPRPGMEVQTYMKDGQVDNWDLFEKMLDYCYSKVIRSPSEHHPVLFTEAVWATRPVREKLAELIFEKYQAPAFFLVKNAVLVAFANGKSTALVIDAGATQTSAVPVIDGYALVSAAARSALGGDHLVAQAKLMLNASHIQMLPIYSIQSKEVIRERERARYTLKSLPAGLTQSWQQYMLKRQYEDFCHCIAQVSESAYDERTAASVPGVHYEFPGGYHQDFGPERFKLTETLFESSLAAPHLACAAAAACDADARPALWAGVVCGGGGACVTGWAERVARDLAARAPSSHRLKSHAAASLAERRFAAWIGGSILASIGSFQQMWISSQEYDEGGKGHLERKCP</sequence>
<dbReference type="InterPro" id="IPR043129">
    <property type="entry name" value="ATPase_NBD"/>
</dbReference>
<dbReference type="OrthoDB" id="5132116at2759"/>
<dbReference type="CTD" id="36956"/>
<evidence type="ECO:0000256" key="1">
    <source>
        <dbReference type="RuleBase" id="RU000487"/>
    </source>
</evidence>
<evidence type="ECO:0000313" key="3">
    <source>
        <dbReference type="RefSeq" id="XP_028033756.1"/>
    </source>
</evidence>
<dbReference type="Gene3D" id="3.30.420.40">
    <property type="match status" value="2"/>
</dbReference>
<dbReference type="SUPFAM" id="SSF53067">
    <property type="entry name" value="Actin-like ATPase domain"/>
    <property type="match status" value="2"/>
</dbReference>
<dbReference type="AlphaFoldDB" id="A0A6J2JV90"/>
<reference evidence="3" key="1">
    <citation type="submission" date="2025-08" db="UniProtKB">
        <authorList>
            <consortium name="RefSeq"/>
        </authorList>
    </citation>
    <scope>IDENTIFICATION</scope>
    <source>
        <tissue evidence="3">Silk gland</tissue>
    </source>
</reference>
<gene>
    <name evidence="3" type="primary">LOC114245691</name>
</gene>
<dbReference type="RefSeq" id="XP_028033756.1">
    <property type="nucleotide sequence ID" value="XM_028177955.1"/>
</dbReference>
<organism evidence="2 3">
    <name type="scientific">Bombyx mandarina</name>
    <name type="common">Wild silk moth</name>
    <name type="synonym">Wild silkworm</name>
    <dbReference type="NCBI Taxonomy" id="7092"/>
    <lineage>
        <taxon>Eukaryota</taxon>
        <taxon>Metazoa</taxon>
        <taxon>Ecdysozoa</taxon>
        <taxon>Arthropoda</taxon>
        <taxon>Hexapoda</taxon>
        <taxon>Insecta</taxon>
        <taxon>Pterygota</taxon>
        <taxon>Neoptera</taxon>
        <taxon>Endopterygota</taxon>
        <taxon>Lepidoptera</taxon>
        <taxon>Glossata</taxon>
        <taxon>Ditrysia</taxon>
        <taxon>Bombycoidea</taxon>
        <taxon>Bombycidae</taxon>
        <taxon>Bombycinae</taxon>
        <taxon>Bombyx</taxon>
    </lineage>
</organism>
<comment type="similarity">
    <text evidence="1">Belongs to the actin family.</text>
</comment>
<dbReference type="InterPro" id="IPR004000">
    <property type="entry name" value="Actin"/>
</dbReference>
<evidence type="ECO:0000313" key="2">
    <source>
        <dbReference type="Proteomes" id="UP000504629"/>
    </source>
</evidence>
<dbReference type="GeneID" id="114245691"/>
<protein>
    <submittedName>
        <fullName evidence="3">Actin-like protein 6A</fullName>
    </submittedName>
</protein>
<proteinExistence type="inferred from homology"/>
<dbReference type="Gene3D" id="2.30.36.70">
    <property type="entry name" value="Actin, Chain A, domain 2"/>
    <property type="match status" value="1"/>
</dbReference>
<dbReference type="Pfam" id="PF00022">
    <property type="entry name" value="Actin"/>
    <property type="match status" value="1"/>
</dbReference>
<dbReference type="FunFam" id="3.90.640.10:FF:000043">
    <property type="entry name" value="AGAP008687-PA-like protein"/>
    <property type="match status" value="1"/>
</dbReference>
<dbReference type="KEGG" id="bman:114245691"/>
<dbReference type="SMART" id="SM00268">
    <property type="entry name" value="ACTIN"/>
    <property type="match status" value="1"/>
</dbReference>
<dbReference type="Proteomes" id="UP000504629">
    <property type="component" value="Unplaced"/>
</dbReference>